<dbReference type="AlphaFoldDB" id="A0AAE0Y401"/>
<dbReference type="PANTHER" id="PTHR47027">
    <property type="entry name" value="REVERSE TRANSCRIPTASE DOMAIN-CONTAINING PROTEIN"/>
    <property type="match status" value="1"/>
</dbReference>
<name>A0AAE0Y401_9GAST</name>
<evidence type="ECO:0000313" key="1">
    <source>
        <dbReference type="EMBL" id="KAK3731269.1"/>
    </source>
</evidence>
<reference evidence="1" key="1">
    <citation type="journal article" date="2023" name="G3 (Bethesda)">
        <title>A reference genome for the long-term kleptoplast-retaining sea slug Elysia crispata morphotype clarki.</title>
        <authorList>
            <person name="Eastman K.E."/>
            <person name="Pendleton A.L."/>
            <person name="Shaikh M.A."/>
            <person name="Suttiyut T."/>
            <person name="Ogas R."/>
            <person name="Tomko P."/>
            <person name="Gavelis G."/>
            <person name="Widhalm J.R."/>
            <person name="Wisecaver J.H."/>
        </authorList>
    </citation>
    <scope>NUCLEOTIDE SEQUENCE</scope>
    <source>
        <strain evidence="1">ECLA1</strain>
    </source>
</reference>
<keyword evidence="2" id="KW-1185">Reference proteome</keyword>
<sequence>MIQLNNTEKVCVNQEEFGLTISLKKTNVNAQRTETTPNIAINGYTLEVVENFTYLGSTISSSLSIDLEIKSRVAKAATVMAKANQHVWNNSRLTEKIRLRV</sequence>
<proteinExistence type="predicted"/>
<dbReference type="PANTHER" id="PTHR47027:SF20">
    <property type="entry name" value="REVERSE TRANSCRIPTASE-LIKE PROTEIN WITH RNA-DIRECTED DNA POLYMERASE DOMAIN"/>
    <property type="match status" value="1"/>
</dbReference>
<dbReference type="EMBL" id="JAWDGP010007018">
    <property type="protein sequence ID" value="KAK3731269.1"/>
    <property type="molecule type" value="Genomic_DNA"/>
</dbReference>
<evidence type="ECO:0000313" key="2">
    <source>
        <dbReference type="Proteomes" id="UP001283361"/>
    </source>
</evidence>
<comment type="caution">
    <text evidence="1">The sequence shown here is derived from an EMBL/GenBank/DDBJ whole genome shotgun (WGS) entry which is preliminary data.</text>
</comment>
<organism evidence="1 2">
    <name type="scientific">Elysia crispata</name>
    <name type="common">lettuce slug</name>
    <dbReference type="NCBI Taxonomy" id="231223"/>
    <lineage>
        <taxon>Eukaryota</taxon>
        <taxon>Metazoa</taxon>
        <taxon>Spiralia</taxon>
        <taxon>Lophotrochozoa</taxon>
        <taxon>Mollusca</taxon>
        <taxon>Gastropoda</taxon>
        <taxon>Heterobranchia</taxon>
        <taxon>Euthyneura</taxon>
        <taxon>Panpulmonata</taxon>
        <taxon>Sacoglossa</taxon>
        <taxon>Placobranchoidea</taxon>
        <taxon>Plakobranchidae</taxon>
        <taxon>Elysia</taxon>
    </lineage>
</organism>
<dbReference type="Proteomes" id="UP001283361">
    <property type="component" value="Unassembled WGS sequence"/>
</dbReference>
<gene>
    <name evidence="1" type="ORF">RRG08_025811</name>
</gene>
<accession>A0AAE0Y401</accession>
<protein>
    <submittedName>
        <fullName evidence="1">Uncharacterized protein</fullName>
    </submittedName>
</protein>